<feature type="domain" description="Immunity protein 45" evidence="1">
    <location>
        <begin position="143"/>
        <end position="235"/>
    </location>
</feature>
<dbReference type="KEGG" id="ssam:E3D00_07360"/>
<accession>A0A4Y6ULY1</accession>
<sequence>MAFIAHYPTMKSKFVKLKDFKQPYFSRGGVFQINRKETQEEPVEFMILFNGTGDPTYMGLLIRTGPEAGRILVNLPNECLDEGTRMINKQWLLKNWEKYVCDCDVKDVLYKDYYQIENYIRSDIEFESYHINPEDNNNFIKLADYEEDFLDFGGVFRLDAEWPYEEKVDFIISEIPSSSKDRKYALVVSSGVKSGHILVFLPNECLDENEKLSKNWMLENWEKWVYPEADIQNVYYTKRYNLS</sequence>
<dbReference type="Proteomes" id="UP000316313">
    <property type="component" value="Chromosome"/>
</dbReference>
<dbReference type="EMBL" id="CP038141">
    <property type="protein sequence ID" value="QDH17401.1"/>
    <property type="molecule type" value="Genomic_DNA"/>
</dbReference>
<dbReference type="AlphaFoldDB" id="A0A4Y6ULY1"/>
<name>A0A4Y6ULY1_9PROT</name>
<evidence type="ECO:0000313" key="2">
    <source>
        <dbReference type="EMBL" id="QDH17401.1"/>
    </source>
</evidence>
<evidence type="ECO:0000259" key="1">
    <source>
        <dbReference type="Pfam" id="PF15572"/>
    </source>
</evidence>
<dbReference type="OrthoDB" id="1149257at2"/>
<gene>
    <name evidence="2" type="ORF">E3D00_07360</name>
</gene>
<dbReference type="Pfam" id="PF15572">
    <property type="entry name" value="Imm45"/>
    <property type="match status" value="2"/>
</dbReference>
<feature type="domain" description="Immunity protein 45" evidence="1">
    <location>
        <begin position="39"/>
        <end position="109"/>
    </location>
</feature>
<reference evidence="2 3" key="1">
    <citation type="submission" date="2019-03" db="EMBL/GenBank/DDBJ databases">
        <title>The complete genome sequence of Swingsia samuiensis NBRC107927(T).</title>
        <authorList>
            <person name="Chua K.-O."/>
            <person name="Chan K.-G."/>
            <person name="See-Too W.-S."/>
        </authorList>
    </citation>
    <scope>NUCLEOTIDE SEQUENCE [LARGE SCALE GENOMIC DNA]</scope>
    <source>
        <strain evidence="2 3">AH83</strain>
    </source>
</reference>
<proteinExistence type="predicted"/>
<evidence type="ECO:0000313" key="3">
    <source>
        <dbReference type="Proteomes" id="UP000316313"/>
    </source>
</evidence>
<dbReference type="InterPro" id="IPR029077">
    <property type="entry name" value="Imm45"/>
</dbReference>
<dbReference type="RefSeq" id="WP_141461315.1">
    <property type="nucleotide sequence ID" value="NZ_CP038141.1"/>
</dbReference>
<keyword evidence="3" id="KW-1185">Reference proteome</keyword>
<protein>
    <recommendedName>
        <fullName evidence="1">Immunity protein 45 domain-containing protein</fullName>
    </recommendedName>
</protein>
<organism evidence="2 3">
    <name type="scientific">Swingsia samuiensis</name>
    <dbReference type="NCBI Taxonomy" id="1293412"/>
    <lineage>
        <taxon>Bacteria</taxon>
        <taxon>Pseudomonadati</taxon>
        <taxon>Pseudomonadota</taxon>
        <taxon>Alphaproteobacteria</taxon>
        <taxon>Acetobacterales</taxon>
        <taxon>Acetobacteraceae</taxon>
        <taxon>Swingsia</taxon>
    </lineage>
</organism>